<dbReference type="Pfam" id="PF01609">
    <property type="entry name" value="DDE_Tnp_1"/>
    <property type="match status" value="1"/>
</dbReference>
<protein>
    <submittedName>
        <fullName evidence="3">Transposase</fullName>
    </submittedName>
</protein>
<feature type="region of interest" description="Disordered" evidence="1">
    <location>
        <begin position="228"/>
        <end position="260"/>
    </location>
</feature>
<dbReference type="RefSeq" id="WP_326522215.1">
    <property type="nucleotide sequence ID" value="NZ_JAXBLV010000115.1"/>
</dbReference>
<gene>
    <name evidence="3" type="ORF">R5W23_000625</name>
</gene>
<dbReference type="InterPro" id="IPR012337">
    <property type="entry name" value="RNaseH-like_sf"/>
</dbReference>
<comment type="caution">
    <text evidence="3">The sequence shown here is derived from an EMBL/GenBank/DDBJ whole genome shotgun (WGS) entry which is preliminary data.</text>
</comment>
<name>A0ABU5EWK4_9BACT</name>
<organism evidence="3 4">
    <name type="scientific">Gemmata algarum</name>
    <dbReference type="NCBI Taxonomy" id="2975278"/>
    <lineage>
        <taxon>Bacteria</taxon>
        <taxon>Pseudomonadati</taxon>
        <taxon>Planctomycetota</taxon>
        <taxon>Planctomycetia</taxon>
        <taxon>Gemmatales</taxon>
        <taxon>Gemmataceae</taxon>
        <taxon>Gemmata</taxon>
    </lineage>
</organism>
<proteinExistence type="predicted"/>
<dbReference type="SUPFAM" id="SSF53098">
    <property type="entry name" value="Ribonuclease H-like"/>
    <property type="match status" value="1"/>
</dbReference>
<evidence type="ECO:0000313" key="3">
    <source>
        <dbReference type="EMBL" id="MDY3559629.1"/>
    </source>
</evidence>
<feature type="compositionally biased region" description="Basic residues" evidence="1">
    <location>
        <begin position="249"/>
        <end position="260"/>
    </location>
</feature>
<keyword evidence="4" id="KW-1185">Reference proteome</keyword>
<evidence type="ECO:0000313" key="4">
    <source>
        <dbReference type="Proteomes" id="UP001272242"/>
    </source>
</evidence>
<reference evidence="4" key="1">
    <citation type="journal article" date="2023" name="Mar. Drugs">
        <title>Gemmata algarum, a Novel Planctomycete Isolated from an Algal Mat, Displays Antimicrobial Activity.</title>
        <authorList>
            <person name="Kumar G."/>
            <person name="Kallscheuer N."/>
            <person name="Kashif M."/>
            <person name="Ahamad S."/>
            <person name="Jagadeeshwari U."/>
            <person name="Pannikurungottu S."/>
            <person name="Haufschild T."/>
            <person name="Kabuu M."/>
            <person name="Sasikala C."/>
            <person name="Jogler C."/>
            <person name="Ramana C."/>
        </authorList>
    </citation>
    <scope>NUCLEOTIDE SEQUENCE [LARGE SCALE GENOMIC DNA]</scope>
    <source>
        <strain evidence="4">JC673</strain>
    </source>
</reference>
<dbReference type="InterPro" id="IPR002559">
    <property type="entry name" value="Transposase_11"/>
</dbReference>
<accession>A0ABU5EWK4</accession>
<dbReference type="Proteomes" id="UP001272242">
    <property type="component" value="Unassembled WGS sequence"/>
</dbReference>
<dbReference type="EMBL" id="JAXBLV010000115">
    <property type="protein sequence ID" value="MDY3559629.1"/>
    <property type="molecule type" value="Genomic_DNA"/>
</dbReference>
<feature type="domain" description="Transposase IS4-like" evidence="2">
    <location>
        <begin position="8"/>
        <end position="130"/>
    </location>
</feature>
<feature type="non-terminal residue" evidence="3">
    <location>
        <position position="260"/>
    </location>
</feature>
<evidence type="ECO:0000256" key="1">
    <source>
        <dbReference type="SAM" id="MobiDB-lite"/>
    </source>
</evidence>
<sequence>TVAGNGVWVADRNFGTTGFLFGIAQRNGSFVIRRHAATRSWERESDGAAVGRTDTGTRSEQTIWLTEPDGAERAVRRVRLTLDHPARDGVLEVLTNLPAEVAVASAVAELYRGRWSVEGLFLRLTTVLRCEVNTLGYPPAALFGFGVALAVGNVPAAVKGALRAAHGAAVAGGVSDYHRALEVSGACPGLWIAVPVETWAGLGAWSVGQMAEWLKGLARCANLGRYRQATRGPKQPKPPRTRFPGPNTSRHRGCAAVNRR</sequence>
<feature type="non-terminal residue" evidence="3">
    <location>
        <position position="1"/>
    </location>
</feature>
<evidence type="ECO:0000259" key="2">
    <source>
        <dbReference type="Pfam" id="PF01609"/>
    </source>
</evidence>